<keyword evidence="3" id="KW-0689">Ribosomal protein</keyword>
<evidence type="ECO:0000256" key="1">
    <source>
        <dbReference type="ARBA" id="ARBA00004173"/>
    </source>
</evidence>
<organism evidence="8 9">
    <name type="scientific">Hymenochirus boettgeri</name>
    <name type="common">Congo dwarf clawed frog</name>
    <dbReference type="NCBI Taxonomy" id="247094"/>
    <lineage>
        <taxon>Eukaryota</taxon>
        <taxon>Metazoa</taxon>
        <taxon>Chordata</taxon>
        <taxon>Craniata</taxon>
        <taxon>Vertebrata</taxon>
        <taxon>Euteleostomi</taxon>
        <taxon>Amphibia</taxon>
        <taxon>Batrachia</taxon>
        <taxon>Anura</taxon>
        <taxon>Pipoidea</taxon>
        <taxon>Pipidae</taxon>
        <taxon>Pipinae</taxon>
        <taxon>Hymenochirus</taxon>
    </lineage>
</organism>
<evidence type="ECO:0000313" key="9">
    <source>
        <dbReference type="Proteomes" id="UP000812440"/>
    </source>
</evidence>
<dbReference type="GO" id="GO:0005739">
    <property type="term" value="C:mitochondrion"/>
    <property type="evidence" value="ECO:0007669"/>
    <property type="project" value="InterPro"/>
</dbReference>
<reference evidence="8" key="1">
    <citation type="thesis" date="2020" institute="ProQuest LLC" country="789 East Eisenhower Parkway, Ann Arbor, MI, USA">
        <title>Comparative Genomics and Chromosome Evolution.</title>
        <authorList>
            <person name="Mudd A.B."/>
        </authorList>
    </citation>
    <scope>NUCLEOTIDE SEQUENCE</scope>
    <source>
        <strain evidence="8">Female2</strain>
        <tissue evidence="8">Blood</tissue>
    </source>
</reference>
<accession>A0A8T2K3B5</accession>
<keyword evidence="9" id="KW-1185">Reference proteome</keyword>
<protein>
    <recommendedName>
        <fullName evidence="6">Small ribosomal subunit protein mS23</fullName>
    </recommendedName>
</protein>
<keyword evidence="5" id="KW-0687">Ribonucleoprotein</keyword>
<dbReference type="EMBL" id="JAACNH010000002">
    <property type="protein sequence ID" value="KAG8451975.1"/>
    <property type="molecule type" value="Genomic_DNA"/>
</dbReference>
<dbReference type="OrthoDB" id="10012356at2759"/>
<evidence type="ECO:0000256" key="5">
    <source>
        <dbReference type="ARBA" id="ARBA00023274"/>
    </source>
</evidence>
<dbReference type="PANTHER" id="PTHR15925:SF2">
    <property type="entry name" value="SMALL RIBOSOMAL SUBUNIT PROTEIN MS23"/>
    <property type="match status" value="1"/>
</dbReference>
<comment type="subcellular location">
    <subcellularLocation>
        <location evidence="1">Mitochondrion</location>
    </subcellularLocation>
</comment>
<evidence type="ECO:0000256" key="2">
    <source>
        <dbReference type="ARBA" id="ARBA00009864"/>
    </source>
</evidence>
<dbReference type="GO" id="GO:0003735">
    <property type="term" value="F:structural constituent of ribosome"/>
    <property type="evidence" value="ECO:0007669"/>
    <property type="project" value="InterPro"/>
</dbReference>
<dbReference type="PANTHER" id="PTHR15925">
    <property type="entry name" value="MITOCHONDRIAL RIBOSOMAL PROTEIN S23"/>
    <property type="match status" value="1"/>
</dbReference>
<feature type="domain" description="Small ribosomal subunit protein mS23 conserved" evidence="7">
    <location>
        <begin position="2"/>
        <end position="131"/>
    </location>
</feature>
<dbReference type="InterPro" id="IPR023611">
    <property type="entry name" value="mS23_dom_met"/>
</dbReference>
<dbReference type="GO" id="GO:0005840">
    <property type="term" value="C:ribosome"/>
    <property type="evidence" value="ECO:0007669"/>
    <property type="project" value="InterPro"/>
</dbReference>
<dbReference type="GO" id="GO:0006412">
    <property type="term" value="P:translation"/>
    <property type="evidence" value="ECO:0007669"/>
    <property type="project" value="InterPro"/>
</dbReference>
<evidence type="ECO:0000256" key="3">
    <source>
        <dbReference type="ARBA" id="ARBA00022980"/>
    </source>
</evidence>
<dbReference type="Pfam" id="PF10484">
    <property type="entry name" value="MRP-S23"/>
    <property type="match status" value="1"/>
</dbReference>
<dbReference type="CDD" id="cd23701">
    <property type="entry name" value="At1g26750"/>
    <property type="match status" value="1"/>
</dbReference>
<evidence type="ECO:0000256" key="6">
    <source>
        <dbReference type="ARBA" id="ARBA00035137"/>
    </source>
</evidence>
<dbReference type="AlphaFoldDB" id="A0A8T2K3B5"/>
<proteinExistence type="inferred from homology"/>
<name>A0A8T2K3B5_9PIPI</name>
<dbReference type="InterPro" id="IPR059242">
    <property type="entry name" value="mS23_dom"/>
</dbReference>
<evidence type="ECO:0000259" key="7">
    <source>
        <dbReference type="Pfam" id="PF10484"/>
    </source>
</evidence>
<dbReference type="Proteomes" id="UP000812440">
    <property type="component" value="Chromosome 2"/>
</dbReference>
<comment type="caution">
    <text evidence="8">The sequence shown here is derived from an EMBL/GenBank/DDBJ whole genome shotgun (WGS) entry which is preliminary data.</text>
</comment>
<gene>
    <name evidence="8" type="ORF">GDO86_003962</name>
</gene>
<evidence type="ECO:0000313" key="8">
    <source>
        <dbReference type="EMBL" id="KAG8451975.1"/>
    </source>
</evidence>
<sequence>MAGSRLEQLGTVFTRVRDLLRAGVIKPTEKPIWYDVYVAFPPKRDPLYVKPARRRPKPSEVVPAILYKEDVIRAKFYETYGSGPRAFELSRSNFKSTSQRFVERYTELQRRGEVDENKLFDETGKSLLAEGIILRRKGTLGVRHEPQESEAQEPSLEINLKNILGVIKQEEKKSHCED</sequence>
<keyword evidence="4" id="KW-0496">Mitochondrion</keyword>
<dbReference type="InterPro" id="IPR019520">
    <property type="entry name" value="Ribosomal_mS23_met"/>
</dbReference>
<comment type="similarity">
    <text evidence="2">Belongs to the mitochondrion-specific ribosomal protein mS23 family.</text>
</comment>
<evidence type="ECO:0000256" key="4">
    <source>
        <dbReference type="ARBA" id="ARBA00023128"/>
    </source>
</evidence>